<protein>
    <submittedName>
        <fullName evidence="2">Uncharacterized protein</fullName>
    </submittedName>
</protein>
<feature type="region of interest" description="Disordered" evidence="1">
    <location>
        <begin position="57"/>
        <end position="87"/>
    </location>
</feature>
<gene>
    <name evidence="2" type="ORF">JZ751_014099</name>
</gene>
<evidence type="ECO:0000313" key="2">
    <source>
        <dbReference type="EMBL" id="KAG9343127.1"/>
    </source>
</evidence>
<dbReference type="OrthoDB" id="10600622at2759"/>
<dbReference type="AlphaFoldDB" id="A0A8T2P3B4"/>
<evidence type="ECO:0000256" key="1">
    <source>
        <dbReference type="SAM" id="MobiDB-lite"/>
    </source>
</evidence>
<dbReference type="Proteomes" id="UP000824540">
    <property type="component" value="Unassembled WGS sequence"/>
</dbReference>
<dbReference type="EMBL" id="JAFBMS010000024">
    <property type="protein sequence ID" value="KAG9343127.1"/>
    <property type="molecule type" value="Genomic_DNA"/>
</dbReference>
<reference evidence="2" key="1">
    <citation type="thesis" date="2021" institute="BYU ScholarsArchive" country="Provo, UT, USA">
        <title>Applications of and Algorithms for Genome Assembly and Genomic Analyses with an Emphasis on Marine Teleosts.</title>
        <authorList>
            <person name="Pickett B.D."/>
        </authorList>
    </citation>
    <scope>NUCLEOTIDE SEQUENCE</scope>
    <source>
        <strain evidence="2">HI-2016</strain>
    </source>
</reference>
<name>A0A8T2P3B4_9TELE</name>
<accession>A0A8T2P3B4</accession>
<proteinExistence type="predicted"/>
<organism evidence="2 3">
    <name type="scientific">Albula glossodonta</name>
    <name type="common">roundjaw bonefish</name>
    <dbReference type="NCBI Taxonomy" id="121402"/>
    <lineage>
        <taxon>Eukaryota</taxon>
        <taxon>Metazoa</taxon>
        <taxon>Chordata</taxon>
        <taxon>Craniata</taxon>
        <taxon>Vertebrata</taxon>
        <taxon>Euteleostomi</taxon>
        <taxon>Actinopterygii</taxon>
        <taxon>Neopterygii</taxon>
        <taxon>Teleostei</taxon>
        <taxon>Albuliformes</taxon>
        <taxon>Albulidae</taxon>
        <taxon>Albula</taxon>
    </lineage>
</organism>
<sequence>MDMLDKESFSCHTAVRVAPLSLVTIVTNPIHPCASWVRCLKTWRGETAQQVEVGHASADRRQVQHGFEPTTSSSVKGGLSQAGTVGQEGQVTGAGQDFCGQIGGIHVLEHGNFLHRDEREREREPKNSIGERWSDLSLTNSLATSSLLRWDRMRSTVRPVSSMWMRFPRGSQQATLPRDAMSFSCSTAMPTVRSSRAKQ</sequence>
<feature type="compositionally biased region" description="Polar residues" evidence="1">
    <location>
        <begin position="69"/>
        <end position="87"/>
    </location>
</feature>
<evidence type="ECO:0000313" key="3">
    <source>
        <dbReference type="Proteomes" id="UP000824540"/>
    </source>
</evidence>
<comment type="caution">
    <text evidence="2">The sequence shown here is derived from an EMBL/GenBank/DDBJ whole genome shotgun (WGS) entry which is preliminary data.</text>
</comment>
<keyword evidence="3" id="KW-1185">Reference proteome</keyword>